<sequence length="57" mass="6668">HSQWQDSFYESFEETPLLVAILTYLGYALLVVIGQIRDLMRTYGIERDKSCTEPKLE</sequence>
<keyword evidence="3" id="KW-1185">Reference proteome</keyword>
<keyword evidence="1" id="KW-0812">Transmembrane</keyword>
<reference evidence="2 3" key="1">
    <citation type="journal article" date="2021" name="Elife">
        <title>Chloroplast acquisition without the gene transfer in kleptoplastic sea slugs, Plakobranchus ocellatus.</title>
        <authorList>
            <person name="Maeda T."/>
            <person name="Takahashi S."/>
            <person name="Yoshida T."/>
            <person name="Shimamura S."/>
            <person name="Takaki Y."/>
            <person name="Nagai Y."/>
            <person name="Toyoda A."/>
            <person name="Suzuki Y."/>
            <person name="Arimoto A."/>
            <person name="Ishii H."/>
            <person name="Satoh N."/>
            <person name="Nishiyama T."/>
            <person name="Hasebe M."/>
            <person name="Maruyama T."/>
            <person name="Minagawa J."/>
            <person name="Obokata J."/>
            <person name="Shigenobu S."/>
        </authorList>
    </citation>
    <scope>NUCLEOTIDE SEQUENCE [LARGE SCALE GENOMIC DNA]</scope>
</reference>
<evidence type="ECO:0000313" key="2">
    <source>
        <dbReference type="EMBL" id="GFN94492.1"/>
    </source>
</evidence>
<gene>
    <name evidence="2" type="ORF">PoB_002099800</name>
</gene>
<dbReference type="EMBL" id="BLXT01002457">
    <property type="protein sequence ID" value="GFN94492.1"/>
    <property type="molecule type" value="Genomic_DNA"/>
</dbReference>
<feature type="non-terminal residue" evidence="2">
    <location>
        <position position="1"/>
    </location>
</feature>
<protein>
    <submittedName>
        <fullName evidence="2">Serine palmitoyltransferase 2</fullName>
    </submittedName>
</protein>
<keyword evidence="1" id="KW-0472">Membrane</keyword>
<dbReference type="Proteomes" id="UP000735302">
    <property type="component" value="Unassembled WGS sequence"/>
</dbReference>
<feature type="non-terminal residue" evidence="2">
    <location>
        <position position="57"/>
    </location>
</feature>
<dbReference type="AlphaFoldDB" id="A0AAV3ZJ31"/>
<feature type="transmembrane region" description="Helical" evidence="1">
    <location>
        <begin position="15"/>
        <end position="33"/>
    </location>
</feature>
<organism evidence="2 3">
    <name type="scientific">Plakobranchus ocellatus</name>
    <dbReference type="NCBI Taxonomy" id="259542"/>
    <lineage>
        <taxon>Eukaryota</taxon>
        <taxon>Metazoa</taxon>
        <taxon>Spiralia</taxon>
        <taxon>Lophotrochozoa</taxon>
        <taxon>Mollusca</taxon>
        <taxon>Gastropoda</taxon>
        <taxon>Heterobranchia</taxon>
        <taxon>Euthyneura</taxon>
        <taxon>Panpulmonata</taxon>
        <taxon>Sacoglossa</taxon>
        <taxon>Placobranchoidea</taxon>
        <taxon>Plakobranchidae</taxon>
        <taxon>Plakobranchus</taxon>
    </lineage>
</organism>
<evidence type="ECO:0000256" key="1">
    <source>
        <dbReference type="SAM" id="Phobius"/>
    </source>
</evidence>
<accession>A0AAV3ZJ31</accession>
<name>A0AAV3ZJ31_9GAST</name>
<keyword evidence="1" id="KW-1133">Transmembrane helix</keyword>
<proteinExistence type="predicted"/>
<comment type="caution">
    <text evidence="2">The sequence shown here is derived from an EMBL/GenBank/DDBJ whole genome shotgun (WGS) entry which is preliminary data.</text>
</comment>
<evidence type="ECO:0000313" key="3">
    <source>
        <dbReference type="Proteomes" id="UP000735302"/>
    </source>
</evidence>